<accession>B9SB13</accession>
<dbReference type="AlphaFoldDB" id="B9SB13"/>
<name>B9SB13_RICCO</name>
<dbReference type="FunCoup" id="B9SB13">
    <property type="interactions" value="451"/>
</dbReference>
<proteinExistence type="predicted"/>
<keyword evidence="1" id="KW-0472">Membrane</keyword>
<evidence type="ECO:0000313" key="2">
    <source>
        <dbReference type="EMBL" id="EEF39204.1"/>
    </source>
</evidence>
<keyword evidence="1" id="KW-1133">Transmembrane helix</keyword>
<dbReference type="STRING" id="3988.B9SB13"/>
<reference evidence="3" key="1">
    <citation type="journal article" date="2010" name="Nat. Biotechnol.">
        <title>Draft genome sequence of the oilseed species Ricinus communis.</title>
        <authorList>
            <person name="Chan A.P."/>
            <person name="Crabtree J."/>
            <person name="Zhao Q."/>
            <person name="Lorenzi H."/>
            <person name="Orvis J."/>
            <person name="Puiu D."/>
            <person name="Melake-Berhan A."/>
            <person name="Jones K.M."/>
            <person name="Redman J."/>
            <person name="Chen G."/>
            <person name="Cahoon E.B."/>
            <person name="Gedil M."/>
            <person name="Stanke M."/>
            <person name="Haas B.J."/>
            <person name="Wortman J.R."/>
            <person name="Fraser-Liggett C.M."/>
            <person name="Ravel J."/>
            <person name="Rabinowicz P.D."/>
        </authorList>
    </citation>
    <scope>NUCLEOTIDE SEQUENCE [LARGE SCALE GENOMIC DNA]</scope>
    <source>
        <strain evidence="3">cv. Hale</strain>
    </source>
</reference>
<dbReference type="Proteomes" id="UP000008311">
    <property type="component" value="Unassembled WGS sequence"/>
</dbReference>
<feature type="transmembrane region" description="Helical" evidence="1">
    <location>
        <begin position="395"/>
        <end position="428"/>
    </location>
</feature>
<keyword evidence="3" id="KW-1185">Reference proteome</keyword>
<gene>
    <name evidence="2" type="ORF">RCOM_1336320</name>
</gene>
<keyword evidence="1" id="KW-0812">Transmembrane</keyword>
<organism evidence="2 3">
    <name type="scientific">Ricinus communis</name>
    <name type="common">Castor bean</name>
    <dbReference type="NCBI Taxonomy" id="3988"/>
    <lineage>
        <taxon>Eukaryota</taxon>
        <taxon>Viridiplantae</taxon>
        <taxon>Streptophyta</taxon>
        <taxon>Embryophyta</taxon>
        <taxon>Tracheophyta</taxon>
        <taxon>Spermatophyta</taxon>
        <taxon>Magnoliopsida</taxon>
        <taxon>eudicotyledons</taxon>
        <taxon>Gunneridae</taxon>
        <taxon>Pentapetalae</taxon>
        <taxon>rosids</taxon>
        <taxon>fabids</taxon>
        <taxon>Malpighiales</taxon>
        <taxon>Euphorbiaceae</taxon>
        <taxon>Acalyphoideae</taxon>
        <taxon>Acalypheae</taxon>
        <taxon>Ricinus</taxon>
    </lineage>
</organism>
<dbReference type="PANTHER" id="PTHR36381:SF1">
    <property type="entry name" value="ETHYLENE-REGULATED TRANSCRIPT 2 (ERT2)"/>
    <property type="match status" value="1"/>
</dbReference>
<dbReference type="EMBL" id="EQ973910">
    <property type="protein sequence ID" value="EEF39204.1"/>
    <property type="molecule type" value="Genomic_DNA"/>
</dbReference>
<sequence>MPLPWKKSRVSRISRIVADLQPPKPGNSSLVVETGFPTSLVDLFVKNRERLKNPIKKRKKHQQQQQQRFVDELVISDPIPLSSSRDLLVQHDVYMENKPHSPENLEVLKMFVVVVLAFSTKRLALGITLSASLLIFLEYIGKHLFCFLKPSCLSARMAFQSLIQRVLLFFQRRWSSLKGEGKKGPNYDDDSCGGLIQDTGSISFIEEIQVEEARLDIVSRLEDNKGVQHETMRDLLRWDKRWGNFDEDEEEDDGGPMICEKQHSQSCKIRRKIIKKLVPKKLRNMKKGRKGKEKGLKEADSVSEASSCCGEDQLCRNEDTEEQDNFETRGKVKLQQLMEEEGGNFTSDGKEAERGKYGNEEFEQRVPTSNTGLHSKSEKIVVEGNVDIVKGGSSGYLILFLIVLAGLVGGRALALLITVTSCSMLKLVRRRSKLCK</sequence>
<evidence type="ECO:0008006" key="4">
    <source>
        <dbReference type="Google" id="ProtNLM"/>
    </source>
</evidence>
<dbReference type="InParanoid" id="B9SB13"/>
<dbReference type="eggNOG" id="ENOG502S5YB">
    <property type="taxonomic scope" value="Eukaryota"/>
</dbReference>
<evidence type="ECO:0000313" key="3">
    <source>
        <dbReference type="Proteomes" id="UP000008311"/>
    </source>
</evidence>
<protein>
    <recommendedName>
        <fullName evidence="4">Ethylene-responsive nuclear protein</fullName>
    </recommendedName>
</protein>
<evidence type="ECO:0000256" key="1">
    <source>
        <dbReference type="SAM" id="Phobius"/>
    </source>
</evidence>
<dbReference type="PANTHER" id="PTHR36381">
    <property type="entry name" value="ETHYLENE-REGULATED TRANSCRIPT 2 (ERT2)"/>
    <property type="match status" value="1"/>
</dbReference>